<dbReference type="EMBL" id="MH925090">
    <property type="protein sequence ID" value="QAY01790.1"/>
    <property type="molecule type" value="Genomic_DNA"/>
</dbReference>
<dbReference type="Proteomes" id="UP000289528">
    <property type="component" value="Segment"/>
</dbReference>
<feature type="region of interest" description="Disordered" evidence="1">
    <location>
        <begin position="116"/>
        <end position="148"/>
    </location>
</feature>
<accession>A0A411BJK0</accession>
<reference evidence="2 3" key="1">
    <citation type="submission" date="2018-09" db="EMBL/GenBank/DDBJ databases">
        <title>Characterization and complete genomic analysis of ValLY_3.</title>
        <authorList>
            <person name="Chen L."/>
        </authorList>
    </citation>
    <scope>NUCLEOTIDE SEQUENCE [LARGE SCALE GENOMIC DNA]</scope>
</reference>
<evidence type="ECO:0000313" key="2">
    <source>
        <dbReference type="EMBL" id="QAY01790.1"/>
    </source>
</evidence>
<evidence type="ECO:0000256" key="1">
    <source>
        <dbReference type="SAM" id="MobiDB-lite"/>
    </source>
</evidence>
<proteinExistence type="predicted"/>
<protein>
    <submittedName>
        <fullName evidence="2">Uncharacterized protein</fullName>
    </submittedName>
</protein>
<organism evidence="2 3">
    <name type="scientific">Vibrio phage ValLY_3</name>
    <dbReference type="NCBI Taxonomy" id="2484244"/>
    <lineage>
        <taxon>Viruses</taxon>
        <taxon>Duplodnaviria</taxon>
        <taxon>Heunggongvirae</taxon>
        <taxon>Uroviricota</taxon>
        <taxon>Caudoviricetes</taxon>
        <taxon>Mardecavirus</taxon>
        <taxon>Mardecavirus SSP002</taxon>
    </lineage>
</organism>
<name>A0A411BJK0_9CAUD</name>
<evidence type="ECO:0000313" key="3">
    <source>
        <dbReference type="Proteomes" id="UP000289528"/>
    </source>
</evidence>
<feature type="compositionally biased region" description="Basic residues" evidence="1">
    <location>
        <begin position="129"/>
        <end position="148"/>
    </location>
</feature>
<sequence length="148" mass="17560">MRRRERRTADQPAIMWEWEDLKDNPNKVVSALLTSSYLYYLRGDLRPIMRDEDFDLCCKLLRRRYREVTHMHKSLIKMSDLRAGTLFRLRDHDYPTITKVVAVELSLGTINDMRLPTPQPAVKNATTSRRTRNKAAPRRERSRKKGFL</sequence>
<gene>
    <name evidence="2" type="ORF">ValLY3_68</name>
</gene>